<dbReference type="EMBL" id="CP110257">
    <property type="protein sequence ID" value="UZD54731.1"/>
    <property type="molecule type" value="Genomic_DNA"/>
</dbReference>
<protein>
    <submittedName>
        <fullName evidence="2">YceI family protein</fullName>
    </submittedName>
</protein>
<dbReference type="SUPFAM" id="SSF101874">
    <property type="entry name" value="YceI-like"/>
    <property type="match status" value="1"/>
</dbReference>
<organism evidence="2 3">
    <name type="scientific">Caldimonas aquatica</name>
    <dbReference type="NCBI Taxonomy" id="376175"/>
    <lineage>
        <taxon>Bacteria</taxon>
        <taxon>Pseudomonadati</taxon>
        <taxon>Pseudomonadota</taxon>
        <taxon>Betaproteobacteria</taxon>
        <taxon>Burkholderiales</taxon>
        <taxon>Sphaerotilaceae</taxon>
        <taxon>Caldimonas</taxon>
    </lineage>
</organism>
<keyword evidence="3" id="KW-1185">Reference proteome</keyword>
<proteinExistence type="predicted"/>
<dbReference type="PANTHER" id="PTHR34406:SF2">
    <property type="entry name" value="PERIPLASMIC PROTEIN"/>
    <property type="match status" value="1"/>
</dbReference>
<dbReference type="SMART" id="SM00867">
    <property type="entry name" value="YceI"/>
    <property type="match status" value="1"/>
</dbReference>
<accession>A0ABY6MRT9</accession>
<name>A0ABY6MRT9_9BURK</name>
<dbReference type="Pfam" id="PF04264">
    <property type="entry name" value="YceI"/>
    <property type="match status" value="1"/>
</dbReference>
<dbReference type="Proteomes" id="UP001163266">
    <property type="component" value="Chromosome"/>
</dbReference>
<dbReference type="InterPro" id="IPR007372">
    <property type="entry name" value="Lipid/polyisoprenoid-bd_YceI"/>
</dbReference>
<sequence length="181" mass="20115">MGFSLLGTARAEPVRYRLDPTHTSVTWEVLHFGTSTLRGRFASLGGDVEIDRAARRGRVAVEIDVRTLHTGVPVFDARLRERDLFATADHPAAWFVAERLEFDAAGQLQTVTGELTLKGRSIGLTLRAVRFGCYTNPLWRKEVCGGDFEGRMRRSDVGMDVALPFVADEVVLRVQAEGVRQ</sequence>
<reference evidence="2" key="1">
    <citation type="submission" date="2022-10" db="EMBL/GenBank/DDBJ databases">
        <title>Complete genome sequence of Schlegelella aquatica LMG 23380.</title>
        <authorList>
            <person name="Musilova J."/>
            <person name="Kourilova X."/>
            <person name="Bezdicek M."/>
            <person name="Hermankova K."/>
            <person name="Obruca S."/>
            <person name="Sedlar K."/>
        </authorList>
    </citation>
    <scope>NUCLEOTIDE SEQUENCE</scope>
    <source>
        <strain evidence="2">LMG 23380</strain>
    </source>
</reference>
<dbReference type="PANTHER" id="PTHR34406">
    <property type="entry name" value="PROTEIN YCEI"/>
    <property type="match status" value="1"/>
</dbReference>
<evidence type="ECO:0000259" key="1">
    <source>
        <dbReference type="SMART" id="SM00867"/>
    </source>
</evidence>
<dbReference type="InterPro" id="IPR036761">
    <property type="entry name" value="TTHA0802/YceI-like_sf"/>
</dbReference>
<gene>
    <name evidence="2" type="ORF">OMP39_13880</name>
</gene>
<evidence type="ECO:0000313" key="2">
    <source>
        <dbReference type="EMBL" id="UZD54731.1"/>
    </source>
</evidence>
<dbReference type="Gene3D" id="2.40.128.110">
    <property type="entry name" value="Lipid/polyisoprenoid-binding, YceI-like"/>
    <property type="match status" value="1"/>
</dbReference>
<feature type="domain" description="Lipid/polyisoprenoid-binding YceI-like" evidence="1">
    <location>
        <begin position="15"/>
        <end position="179"/>
    </location>
</feature>
<evidence type="ECO:0000313" key="3">
    <source>
        <dbReference type="Proteomes" id="UP001163266"/>
    </source>
</evidence>
<dbReference type="RefSeq" id="WP_264892354.1">
    <property type="nucleotide sequence ID" value="NZ_CP110257.1"/>
</dbReference>